<dbReference type="AlphaFoldDB" id="A0A1F8E023"/>
<gene>
    <name evidence="3" type="ORF">A2610_02790</name>
</gene>
<protein>
    <recommendedName>
        <fullName evidence="5">Fibronectin type-III domain-containing protein</fullName>
    </recommendedName>
</protein>
<accession>A0A1F8E023</accession>
<sequence>MKKLLLFIVIGIALLMPSASFAAEEKFYEFAADAGVPVEVPSGSVAVQEVRIYSDFIDAVDLWYDNAGSSGSVTVALLNASNNVLTSKTVTAAHATAFYTGQRLHVTFPDTVTIASGSWYKIRITSNVSQLRLYGIPRVQFVEHNAPATIADAVGGATVDGDSRLSAFKFALYEEIDTEGPIITNARGTIFGADAVEVAYNASELVDRKLSYTPIGSGNVSTVDYVDNYSICFEGVFTCSMIIDVQRDTSYAYRLTVRDSWGNESYVDGTFDSWSSDTPTPSEDSPEASADPLVISNAHVASVTYSSVYITWDTNRAANSTMIISLDPTGTQIVANVTDGIYELAHTLSTGSGITANGDYYATIFSRDENGVSASQVIAFTSGSYATPSEQTEEPAVAPVTAPATAPIAAVQTSVSQVQGSATISWATPVGGGPSGGYRIDIIDAQGNLVETRIVPTGTYSVDVTGLAEGEYRVIVYGDEAGVLEKIAAPAAISVGKKAGPIDTYELIKKPIVYVPFALFVMLVAGLYWYGRRAHKQTVYGNAVNG</sequence>
<evidence type="ECO:0000256" key="2">
    <source>
        <dbReference type="SAM" id="SignalP"/>
    </source>
</evidence>
<keyword evidence="1" id="KW-0812">Transmembrane</keyword>
<dbReference type="Proteomes" id="UP000179057">
    <property type="component" value="Unassembled WGS sequence"/>
</dbReference>
<evidence type="ECO:0000313" key="3">
    <source>
        <dbReference type="EMBL" id="OGM94204.1"/>
    </source>
</evidence>
<evidence type="ECO:0000256" key="1">
    <source>
        <dbReference type="SAM" id="Phobius"/>
    </source>
</evidence>
<evidence type="ECO:0008006" key="5">
    <source>
        <dbReference type="Google" id="ProtNLM"/>
    </source>
</evidence>
<name>A0A1F8E023_9BACT</name>
<keyword evidence="1" id="KW-0472">Membrane</keyword>
<proteinExistence type="predicted"/>
<feature type="transmembrane region" description="Helical" evidence="1">
    <location>
        <begin position="512"/>
        <end position="530"/>
    </location>
</feature>
<reference evidence="3 4" key="1">
    <citation type="journal article" date="2016" name="Nat. Commun.">
        <title>Thousands of microbial genomes shed light on interconnected biogeochemical processes in an aquifer system.</title>
        <authorList>
            <person name="Anantharaman K."/>
            <person name="Brown C.T."/>
            <person name="Hug L.A."/>
            <person name="Sharon I."/>
            <person name="Castelle C.J."/>
            <person name="Probst A.J."/>
            <person name="Thomas B.C."/>
            <person name="Singh A."/>
            <person name="Wilkins M.J."/>
            <person name="Karaoz U."/>
            <person name="Brodie E.L."/>
            <person name="Williams K.H."/>
            <person name="Hubbard S.S."/>
            <person name="Banfield J.F."/>
        </authorList>
    </citation>
    <scope>NUCLEOTIDE SEQUENCE [LARGE SCALE GENOMIC DNA]</scope>
</reference>
<feature type="chain" id="PRO_5009535252" description="Fibronectin type-III domain-containing protein" evidence="2">
    <location>
        <begin position="23"/>
        <end position="546"/>
    </location>
</feature>
<organism evidence="3 4">
    <name type="scientific">Candidatus Wolfebacteria bacterium RIFOXYD1_FULL_48_65</name>
    <dbReference type="NCBI Taxonomy" id="1802561"/>
    <lineage>
        <taxon>Bacteria</taxon>
        <taxon>Candidatus Wolfeibacteriota</taxon>
    </lineage>
</organism>
<feature type="signal peptide" evidence="2">
    <location>
        <begin position="1"/>
        <end position="22"/>
    </location>
</feature>
<evidence type="ECO:0000313" key="4">
    <source>
        <dbReference type="Proteomes" id="UP000179057"/>
    </source>
</evidence>
<keyword evidence="1" id="KW-1133">Transmembrane helix</keyword>
<dbReference type="InterPro" id="IPR036116">
    <property type="entry name" value="FN3_sf"/>
</dbReference>
<comment type="caution">
    <text evidence="3">The sequence shown here is derived from an EMBL/GenBank/DDBJ whole genome shotgun (WGS) entry which is preliminary data.</text>
</comment>
<dbReference type="EMBL" id="MGIV01000014">
    <property type="protein sequence ID" value="OGM94204.1"/>
    <property type="molecule type" value="Genomic_DNA"/>
</dbReference>
<keyword evidence="2" id="KW-0732">Signal</keyword>
<dbReference type="SUPFAM" id="SSF49265">
    <property type="entry name" value="Fibronectin type III"/>
    <property type="match status" value="1"/>
</dbReference>